<keyword evidence="2" id="KW-1185">Reference proteome</keyword>
<dbReference type="Gramene" id="KXG39977">
    <property type="protein sequence ID" value="KXG39977"/>
    <property type="gene ID" value="SORBI_3001G472900"/>
</dbReference>
<dbReference type="Proteomes" id="UP000000768">
    <property type="component" value="Chromosome 1"/>
</dbReference>
<name>A0A1B6QPY8_SORBI</name>
<accession>A0A1B6QPY8</accession>
<reference evidence="2" key="2">
    <citation type="journal article" date="2018" name="Plant J.">
        <title>The Sorghum bicolor reference genome: improved assembly, gene annotations, a transcriptome atlas, and signatures of genome organization.</title>
        <authorList>
            <person name="McCormick R.F."/>
            <person name="Truong S.K."/>
            <person name="Sreedasyam A."/>
            <person name="Jenkins J."/>
            <person name="Shu S."/>
            <person name="Sims D."/>
            <person name="Kennedy M."/>
            <person name="Amirebrahimi M."/>
            <person name="Weers B.D."/>
            <person name="McKinley B."/>
            <person name="Mattison A."/>
            <person name="Morishige D.T."/>
            <person name="Grimwood J."/>
            <person name="Schmutz J."/>
            <person name="Mullet J.E."/>
        </authorList>
    </citation>
    <scope>NUCLEOTIDE SEQUENCE [LARGE SCALE GENOMIC DNA]</scope>
    <source>
        <strain evidence="2">cv. BTx623</strain>
    </source>
</reference>
<proteinExistence type="predicted"/>
<evidence type="ECO:0000313" key="2">
    <source>
        <dbReference type="Proteomes" id="UP000000768"/>
    </source>
</evidence>
<sequence>MRKVALGEMKCFWHHFDGVLKLLESSFWTALLLCEFSKFSEMLQALVDPRRDKPQLMKSTSSYCCYRL</sequence>
<dbReference type="EMBL" id="CM000760">
    <property type="protein sequence ID" value="KXG39977.1"/>
    <property type="molecule type" value="Genomic_DNA"/>
</dbReference>
<protein>
    <submittedName>
        <fullName evidence="1">Uncharacterized protein</fullName>
    </submittedName>
</protein>
<dbReference type="AlphaFoldDB" id="A0A1B6QPY8"/>
<evidence type="ECO:0000313" key="1">
    <source>
        <dbReference type="EMBL" id="KXG39977.1"/>
    </source>
</evidence>
<reference evidence="1 2" key="1">
    <citation type="journal article" date="2009" name="Nature">
        <title>The Sorghum bicolor genome and the diversification of grasses.</title>
        <authorList>
            <person name="Paterson A.H."/>
            <person name="Bowers J.E."/>
            <person name="Bruggmann R."/>
            <person name="Dubchak I."/>
            <person name="Grimwood J."/>
            <person name="Gundlach H."/>
            <person name="Haberer G."/>
            <person name="Hellsten U."/>
            <person name="Mitros T."/>
            <person name="Poliakov A."/>
            <person name="Schmutz J."/>
            <person name="Spannagl M."/>
            <person name="Tang H."/>
            <person name="Wang X."/>
            <person name="Wicker T."/>
            <person name="Bharti A.K."/>
            <person name="Chapman J."/>
            <person name="Feltus F.A."/>
            <person name="Gowik U."/>
            <person name="Grigoriev I.V."/>
            <person name="Lyons E."/>
            <person name="Maher C.A."/>
            <person name="Martis M."/>
            <person name="Narechania A."/>
            <person name="Otillar R.P."/>
            <person name="Penning B.W."/>
            <person name="Salamov A.A."/>
            <person name="Wang Y."/>
            <person name="Zhang L."/>
            <person name="Carpita N.C."/>
            <person name="Freeling M."/>
            <person name="Gingle A.R."/>
            <person name="Hash C.T."/>
            <person name="Keller B."/>
            <person name="Klein P."/>
            <person name="Kresovich S."/>
            <person name="McCann M.C."/>
            <person name="Ming R."/>
            <person name="Peterson D.G."/>
            <person name="Mehboob-ur-Rahman"/>
            <person name="Ware D."/>
            <person name="Westhoff P."/>
            <person name="Mayer K.F."/>
            <person name="Messing J."/>
            <person name="Rokhsar D.S."/>
        </authorList>
    </citation>
    <scope>NUCLEOTIDE SEQUENCE [LARGE SCALE GENOMIC DNA]</scope>
    <source>
        <strain evidence="2">cv. BTx623</strain>
    </source>
</reference>
<gene>
    <name evidence="1" type="ORF">SORBI_3001G472900</name>
</gene>
<organism evidence="1 2">
    <name type="scientific">Sorghum bicolor</name>
    <name type="common">Sorghum</name>
    <name type="synonym">Sorghum vulgare</name>
    <dbReference type="NCBI Taxonomy" id="4558"/>
    <lineage>
        <taxon>Eukaryota</taxon>
        <taxon>Viridiplantae</taxon>
        <taxon>Streptophyta</taxon>
        <taxon>Embryophyta</taxon>
        <taxon>Tracheophyta</taxon>
        <taxon>Spermatophyta</taxon>
        <taxon>Magnoliopsida</taxon>
        <taxon>Liliopsida</taxon>
        <taxon>Poales</taxon>
        <taxon>Poaceae</taxon>
        <taxon>PACMAD clade</taxon>
        <taxon>Panicoideae</taxon>
        <taxon>Andropogonodae</taxon>
        <taxon>Andropogoneae</taxon>
        <taxon>Sorghinae</taxon>
        <taxon>Sorghum</taxon>
    </lineage>
</organism>
<dbReference type="InParanoid" id="A0A1B6QPY8"/>